<dbReference type="Proteomes" id="UP000256373">
    <property type="component" value="Unassembled WGS sequence"/>
</dbReference>
<evidence type="ECO:0000313" key="2">
    <source>
        <dbReference type="Proteomes" id="UP000256373"/>
    </source>
</evidence>
<dbReference type="RefSeq" id="WP_115833320.1">
    <property type="nucleotide sequence ID" value="NZ_QNUL01000026.1"/>
</dbReference>
<keyword evidence="1" id="KW-0808">Transferase</keyword>
<dbReference type="Gene3D" id="3.40.50.12780">
    <property type="entry name" value="N-terminal domain of ligase-like"/>
    <property type="match status" value="1"/>
</dbReference>
<dbReference type="OrthoDB" id="182577at2"/>
<keyword evidence="2" id="KW-1185">Reference proteome</keyword>
<protein>
    <submittedName>
        <fullName evidence="1">Acyl transferase</fullName>
    </submittedName>
</protein>
<reference evidence="1 2" key="1">
    <citation type="submission" date="2018-07" db="EMBL/GenBank/DDBJ databases">
        <title>Dyadobacter roseus sp. nov., isolated from rose rhizosphere soil.</title>
        <authorList>
            <person name="Chen L."/>
        </authorList>
    </citation>
    <scope>NUCLEOTIDE SEQUENCE [LARGE SCALE GENOMIC DNA]</scope>
    <source>
        <strain evidence="1 2">RS19</strain>
    </source>
</reference>
<organism evidence="1 2">
    <name type="scientific">Dyadobacter luteus</name>
    <dbReference type="NCBI Taxonomy" id="2259619"/>
    <lineage>
        <taxon>Bacteria</taxon>
        <taxon>Pseudomonadati</taxon>
        <taxon>Bacteroidota</taxon>
        <taxon>Cytophagia</taxon>
        <taxon>Cytophagales</taxon>
        <taxon>Spirosomataceae</taxon>
        <taxon>Dyadobacter</taxon>
    </lineage>
</organism>
<proteinExistence type="predicted"/>
<sequence>MELSSNKSFSEQRNHLRQQIIELQPSGFSDLALQIFRYQAANNPVYNSYLTNLNVDISRVQQLTDIPFLPIQFFKYHPVTSGRLSDPVVTFESSGTTQIKGIPPVASRHTLFDAELYKSVSKRIFEEHYGALDNFHILALLPSYLERNNSSLVYMLDHFIKETGSELSGFYLHNTNDMLERLRMLAANPDGKKILLMGVTFALLDLAESDTDLSFLVNIPDLQIMDTGGMKGRRQELLREEVHDILTNAFGTKVIHSEYGMTELLSQAYSNGHGIFNPGYSMRVLLRDVNDPFSVYDHNITASKTGGVNVVDLANLDTCSFIETQDLGRFGQQKDSFYIMGRFDNSDIRGCNLMVI</sequence>
<evidence type="ECO:0000313" key="1">
    <source>
        <dbReference type="EMBL" id="REA57632.1"/>
    </source>
</evidence>
<dbReference type="EMBL" id="QNUL01000026">
    <property type="protein sequence ID" value="REA57632.1"/>
    <property type="molecule type" value="Genomic_DNA"/>
</dbReference>
<dbReference type="AlphaFoldDB" id="A0A3D8Y594"/>
<gene>
    <name evidence="1" type="ORF">DSL64_23115</name>
</gene>
<dbReference type="GO" id="GO:0016740">
    <property type="term" value="F:transferase activity"/>
    <property type="evidence" value="ECO:0007669"/>
    <property type="project" value="UniProtKB-KW"/>
</dbReference>
<comment type="caution">
    <text evidence="1">The sequence shown here is derived from an EMBL/GenBank/DDBJ whole genome shotgun (WGS) entry which is preliminary data.</text>
</comment>
<name>A0A3D8Y594_9BACT</name>
<dbReference type="InterPro" id="IPR042099">
    <property type="entry name" value="ANL_N_sf"/>
</dbReference>
<accession>A0A3D8Y594</accession>